<dbReference type="InterPro" id="IPR026960">
    <property type="entry name" value="RVT-Znf"/>
</dbReference>
<sequence>MFILSHKLKLLKDKLKIWNKESFGNVHDHVNTAAQNLQHIQDQIQQNGHSDALLAEEKVASNAYEEALNRQEIFWQEKVKLNWHLEGDRNTKYFHRLAKIKTSTKAITSLQDGEHDSLLADDVIPKLVTDEVNDILTMLPSHEEIKANVWILPGFNSNIIALIPKTPNATSIDQYRPIAMANFKFKVISKIIADRLASIMPSIVSEEQKGFIHDRNIKDCLCIASEAANLLHNKSYGGNLALKIDISKAFDTLDWNFLLKILKNFGFNEVFCNWILVILQSAYLSVSINGKSHGYFKCSRGVRQGDPLSPLLFCLAEDVLSRSISELVSQGSLNLIKGTRNFMVPSHSFYADDLLIFCKGNISGLKALKDLFDNYALESGQVISTSKSTIFSGSITPGKPETSHLQPVADKIKLKLSAWKAFLLSMAGRVQLVRAVIQSMLIYSITLYSWPVSLLKDIEKCIRNFIWSGDIDKRKLVTTSWQKDRVIRGRRTIQHHVFSSIWSNIKDDFTVIMDNTVWLLGDGKEINFWNDNWCGTSLSEQLRIPVQIRHSLSSSVSDFNFNGHWDIPAQLSLAYPKLSSIISQIVIPSSPSHDKLLWKHTDNGDLQLKEAYHFKMQQFQDLCWAKYIWSTDIPPSKSLFVWRLMHGKVPTDENLMRRGCHIPSMCNLCNMHVESSFHIFFECDYVIKLWSWFAGCLNIVLLFNSMEDMWNLCDLNRSPQCKITITAAIINLLNTIWLVRNEARFNNKIIPWKSAISLIIASTALTGNNTCKSSSNSIRDFTFLKIFRVTIHHPKTPILKEIIWQPPLLNWIKVNIDGASCGNPGNASCGGVFRNNNADFMFAFVDPLGVETSYFAELCGVMKAIEIAFDKNWLNLWVETDSSLVVTAFNNPSKPVALPLRNRWRNVLFLLNHMNCMVTHIYREGNKVADLIVNHGLSLSASTSWLTHPLFITDCLNSNKLGMPNFRLCTP</sequence>
<dbReference type="Gene3D" id="3.30.420.10">
    <property type="entry name" value="Ribonuclease H-like superfamily/Ribonuclease H"/>
    <property type="match status" value="1"/>
</dbReference>
<dbReference type="InterPro" id="IPR000477">
    <property type="entry name" value="RT_dom"/>
</dbReference>
<dbReference type="InterPro" id="IPR012337">
    <property type="entry name" value="RNaseH-like_sf"/>
</dbReference>
<evidence type="ECO:0000259" key="1">
    <source>
        <dbReference type="PROSITE" id="PS50878"/>
    </source>
</evidence>
<dbReference type="SUPFAM" id="SSF53098">
    <property type="entry name" value="Ribonuclease H-like"/>
    <property type="match status" value="1"/>
</dbReference>
<dbReference type="Pfam" id="PF00078">
    <property type="entry name" value="RVT_1"/>
    <property type="match status" value="1"/>
</dbReference>
<dbReference type="Pfam" id="PF13456">
    <property type="entry name" value="RVT_3"/>
    <property type="match status" value="1"/>
</dbReference>
<dbReference type="Proteomes" id="UP000242715">
    <property type="component" value="Unassembled WGS sequence"/>
</dbReference>
<dbReference type="CDD" id="cd06222">
    <property type="entry name" value="RNase_H_like"/>
    <property type="match status" value="1"/>
</dbReference>
<dbReference type="InterPro" id="IPR044730">
    <property type="entry name" value="RNase_H-like_dom_plant"/>
</dbReference>
<dbReference type="EMBL" id="DF974149">
    <property type="protein sequence ID" value="GAU45776.1"/>
    <property type="molecule type" value="Genomic_DNA"/>
</dbReference>
<proteinExistence type="predicted"/>
<dbReference type="GO" id="GO:0003676">
    <property type="term" value="F:nucleic acid binding"/>
    <property type="evidence" value="ECO:0007669"/>
    <property type="project" value="InterPro"/>
</dbReference>
<dbReference type="InterPro" id="IPR043502">
    <property type="entry name" value="DNA/RNA_pol_sf"/>
</dbReference>
<dbReference type="GO" id="GO:0004523">
    <property type="term" value="F:RNA-DNA hybrid ribonuclease activity"/>
    <property type="evidence" value="ECO:0007669"/>
    <property type="project" value="InterPro"/>
</dbReference>
<keyword evidence="3" id="KW-1185">Reference proteome</keyword>
<dbReference type="OrthoDB" id="1430711at2759"/>
<accession>A0A2Z6NQ52</accession>
<evidence type="ECO:0000313" key="2">
    <source>
        <dbReference type="EMBL" id="GAU45776.1"/>
    </source>
</evidence>
<dbReference type="Pfam" id="PF13966">
    <property type="entry name" value="zf-RVT"/>
    <property type="match status" value="1"/>
</dbReference>
<reference evidence="3" key="1">
    <citation type="journal article" date="2017" name="Front. Plant Sci.">
        <title>Climate Clever Clovers: New Paradigm to Reduce the Environmental Footprint of Ruminants by Breeding Low Methanogenic Forages Utilizing Haplotype Variation.</title>
        <authorList>
            <person name="Kaur P."/>
            <person name="Appels R."/>
            <person name="Bayer P.E."/>
            <person name="Keeble-Gagnere G."/>
            <person name="Wang J."/>
            <person name="Hirakawa H."/>
            <person name="Shirasawa K."/>
            <person name="Vercoe P."/>
            <person name="Stefanova K."/>
            <person name="Durmic Z."/>
            <person name="Nichols P."/>
            <person name="Revell C."/>
            <person name="Isobe S.N."/>
            <person name="Edwards D."/>
            <person name="Erskine W."/>
        </authorList>
    </citation>
    <scope>NUCLEOTIDE SEQUENCE [LARGE SCALE GENOMIC DNA]</scope>
    <source>
        <strain evidence="3">cv. Daliak</strain>
    </source>
</reference>
<feature type="domain" description="Reverse transcriptase" evidence="1">
    <location>
        <begin position="144"/>
        <end position="424"/>
    </location>
</feature>
<dbReference type="AlphaFoldDB" id="A0A2Z6NQ52"/>
<evidence type="ECO:0000313" key="3">
    <source>
        <dbReference type="Proteomes" id="UP000242715"/>
    </source>
</evidence>
<protein>
    <recommendedName>
        <fullName evidence="1">Reverse transcriptase domain-containing protein</fullName>
    </recommendedName>
</protein>
<dbReference type="SUPFAM" id="SSF56672">
    <property type="entry name" value="DNA/RNA polymerases"/>
    <property type="match status" value="1"/>
</dbReference>
<name>A0A2Z6NQ52_TRISU</name>
<dbReference type="PROSITE" id="PS50878">
    <property type="entry name" value="RT_POL"/>
    <property type="match status" value="1"/>
</dbReference>
<dbReference type="InterPro" id="IPR002156">
    <property type="entry name" value="RNaseH_domain"/>
</dbReference>
<organism evidence="2 3">
    <name type="scientific">Trifolium subterraneum</name>
    <name type="common">Subterranean clover</name>
    <dbReference type="NCBI Taxonomy" id="3900"/>
    <lineage>
        <taxon>Eukaryota</taxon>
        <taxon>Viridiplantae</taxon>
        <taxon>Streptophyta</taxon>
        <taxon>Embryophyta</taxon>
        <taxon>Tracheophyta</taxon>
        <taxon>Spermatophyta</taxon>
        <taxon>Magnoliopsida</taxon>
        <taxon>eudicotyledons</taxon>
        <taxon>Gunneridae</taxon>
        <taxon>Pentapetalae</taxon>
        <taxon>rosids</taxon>
        <taxon>fabids</taxon>
        <taxon>Fabales</taxon>
        <taxon>Fabaceae</taxon>
        <taxon>Papilionoideae</taxon>
        <taxon>50 kb inversion clade</taxon>
        <taxon>NPAAA clade</taxon>
        <taxon>Hologalegina</taxon>
        <taxon>IRL clade</taxon>
        <taxon>Trifolieae</taxon>
        <taxon>Trifolium</taxon>
    </lineage>
</organism>
<dbReference type="PANTHER" id="PTHR33116:SF80">
    <property type="entry name" value="REVERSE TRANSCRIPTASE ZINC-BINDING DOMAIN-CONTAINING PROTEIN"/>
    <property type="match status" value="1"/>
</dbReference>
<gene>
    <name evidence="2" type="ORF">TSUD_24400</name>
</gene>
<dbReference type="InterPro" id="IPR036397">
    <property type="entry name" value="RNaseH_sf"/>
</dbReference>
<dbReference type="PANTHER" id="PTHR33116">
    <property type="entry name" value="REVERSE TRANSCRIPTASE ZINC-BINDING DOMAIN-CONTAINING PROTEIN-RELATED-RELATED"/>
    <property type="match status" value="1"/>
</dbReference>
<dbReference type="CDD" id="cd01650">
    <property type="entry name" value="RT_nLTR_like"/>
    <property type="match status" value="1"/>
</dbReference>